<dbReference type="CDD" id="cd00063">
    <property type="entry name" value="FN3"/>
    <property type="match status" value="1"/>
</dbReference>
<dbReference type="SUPFAM" id="SSF49265">
    <property type="entry name" value="Fibronectin type III"/>
    <property type="match status" value="1"/>
</dbReference>
<dbReference type="InterPro" id="IPR013783">
    <property type="entry name" value="Ig-like_fold"/>
</dbReference>
<dbReference type="PROSITE" id="PS50853">
    <property type="entry name" value="FN3"/>
    <property type="match status" value="1"/>
</dbReference>
<organism evidence="4 5">
    <name type="scientific">Saccoglossus kowalevskii</name>
    <name type="common">Acorn worm</name>
    <dbReference type="NCBI Taxonomy" id="10224"/>
    <lineage>
        <taxon>Eukaryota</taxon>
        <taxon>Metazoa</taxon>
        <taxon>Hemichordata</taxon>
        <taxon>Enteropneusta</taxon>
        <taxon>Harrimaniidae</taxon>
        <taxon>Saccoglossus</taxon>
    </lineage>
</organism>
<dbReference type="SUPFAM" id="SSF52540">
    <property type="entry name" value="P-loop containing nucleoside triphosphate hydrolases"/>
    <property type="match status" value="1"/>
</dbReference>
<dbReference type="SUPFAM" id="SSF56672">
    <property type="entry name" value="DNA/RNA polymerases"/>
    <property type="match status" value="1"/>
</dbReference>
<dbReference type="InterPro" id="IPR036116">
    <property type="entry name" value="FN3_sf"/>
</dbReference>
<dbReference type="InterPro" id="IPR043128">
    <property type="entry name" value="Rev_trsase/Diguanyl_cyclase"/>
</dbReference>
<reference evidence="5" key="1">
    <citation type="submission" date="2025-08" db="UniProtKB">
        <authorList>
            <consortium name="RefSeq"/>
        </authorList>
    </citation>
    <scope>IDENTIFICATION</scope>
    <source>
        <tissue evidence="5">Testes</tissue>
    </source>
</reference>
<feature type="region of interest" description="Disordered" evidence="2">
    <location>
        <begin position="399"/>
        <end position="422"/>
    </location>
</feature>
<keyword evidence="4" id="KW-1185">Reference proteome</keyword>
<evidence type="ECO:0000256" key="2">
    <source>
        <dbReference type="SAM" id="MobiDB-lite"/>
    </source>
</evidence>
<dbReference type="Pfam" id="PF00041">
    <property type="entry name" value="fn3"/>
    <property type="match status" value="1"/>
</dbReference>
<feature type="domain" description="Fibronectin type-III" evidence="3">
    <location>
        <begin position="1"/>
        <end position="100"/>
    </location>
</feature>
<evidence type="ECO:0000259" key="3">
    <source>
        <dbReference type="PROSITE" id="PS50853"/>
    </source>
</evidence>
<dbReference type="InterPro" id="IPR027417">
    <property type="entry name" value="P-loop_NTPase"/>
</dbReference>
<name>A0ABM0MPP8_SACKO</name>
<gene>
    <name evidence="5" type="primary">LOC102805555</name>
</gene>
<dbReference type="SMART" id="SM00060">
    <property type="entry name" value="FN3"/>
    <property type="match status" value="1"/>
</dbReference>
<dbReference type="PANTHER" id="PTHR14340:SF9">
    <property type="entry name" value="FIBRONECTIN TYPE-III DOMAIN-CONTAINING PROTEIN"/>
    <property type="match status" value="1"/>
</dbReference>
<protein>
    <submittedName>
        <fullName evidence="5">Uncharacterized protein LOC102805555</fullName>
    </submittedName>
</protein>
<feature type="non-terminal residue" evidence="5">
    <location>
        <position position="1"/>
    </location>
</feature>
<evidence type="ECO:0000256" key="1">
    <source>
        <dbReference type="ARBA" id="ARBA00023319"/>
    </source>
</evidence>
<dbReference type="RefSeq" id="XP_006821989.1">
    <property type="nucleotide sequence ID" value="XM_006821926.1"/>
</dbReference>
<sequence>PSKPEGTLNVISINAQSCKLKWNPPCDGDSTIIRYIIQQRAGTKREWTTVSNQIPPNVTSYDVTNLKLSTEYYFRVCAEYAVGRSEYLESNGIIITFDPSSGLKIMYRGRAMMLGASGAGKTSTVRAVFGEPFNKKHVSTDGIEIFRFDTDWRKVKGDSTEAIESAHIDAIANTIELKQKPREAKGAYSNVSSAKIKGDTDRIERVGKNEEVYNELVERLKDAKDTTKEDYCFTLFDFGGQEIYYISHQVFTQGKCLYIIVTDISKKLDDQVTDQEGQMKINHELKTVKEFILYWVNTILTYAAQNEDDEYPKIVIVATKADKISQGRPVICPKEVVSPSGSGLPDFTDNDETVPLEVFTPIGLIACSFVDPSSHGAGFASEMRALVEGLQGQIASSAGRVDQMQSERAVSTVAPQPANRKKHRKLLHSKHVSSGEPPHSQPRLSCCFGITDAGIQSNLVNRSPLARVPSGAQCAQTMLMGGRWSATDEVTSKASECGKSCANAFCWTKHYPVGVVWDQIPKCGIKPNTPKPDPMAHPQSPVPRLSVWKTGIPLKSSSLPSVSPPLGGTARGLLQGGGNQFMLLLKCVCSTKSTGGGRPVLDLDRLNRYVLLDRFHMETPYSILLSIHCFDWLASLDLSRAYLHIPMHPASCHLFRDVQLGQVFESRVPPLRVMHSLLRFTGMDETGGAAASPIVGTHLSDPDDWLLHNPNKGLLVRLAQDLLHQLGS</sequence>
<proteinExistence type="predicted"/>
<dbReference type="Gene3D" id="3.40.50.300">
    <property type="entry name" value="P-loop containing nucleotide triphosphate hydrolases"/>
    <property type="match status" value="1"/>
</dbReference>
<dbReference type="PANTHER" id="PTHR14340">
    <property type="entry name" value="MICROFIBRIL-ASSOCIATED GLYCOPROTEIN 3"/>
    <property type="match status" value="1"/>
</dbReference>
<keyword evidence="1" id="KW-0393">Immunoglobulin domain</keyword>
<dbReference type="Proteomes" id="UP000694865">
    <property type="component" value="Unplaced"/>
</dbReference>
<dbReference type="Gene3D" id="3.30.70.270">
    <property type="match status" value="1"/>
</dbReference>
<accession>A0ABM0MPP8</accession>
<dbReference type="InterPro" id="IPR003961">
    <property type="entry name" value="FN3_dom"/>
</dbReference>
<dbReference type="Gene3D" id="3.10.10.10">
    <property type="entry name" value="HIV Type 1 Reverse Transcriptase, subunit A, domain 1"/>
    <property type="match status" value="1"/>
</dbReference>
<dbReference type="GeneID" id="102805555"/>
<dbReference type="Gene3D" id="2.60.40.10">
    <property type="entry name" value="Immunoglobulins"/>
    <property type="match status" value="1"/>
</dbReference>
<evidence type="ECO:0000313" key="5">
    <source>
        <dbReference type="RefSeq" id="XP_006821989.1"/>
    </source>
</evidence>
<dbReference type="InterPro" id="IPR043502">
    <property type="entry name" value="DNA/RNA_pol_sf"/>
</dbReference>
<evidence type="ECO:0000313" key="4">
    <source>
        <dbReference type="Proteomes" id="UP000694865"/>
    </source>
</evidence>